<organism evidence="2 3">
    <name type="scientific">Candidatus Solincola sediminis</name>
    <dbReference type="NCBI Taxonomy" id="1797199"/>
    <lineage>
        <taxon>Bacteria</taxon>
        <taxon>Bacillati</taxon>
        <taxon>Actinomycetota</taxon>
        <taxon>Candidatus Geothermincolia</taxon>
        <taxon>Candidatus Geothermincolales</taxon>
        <taxon>Candidatus Geothermincolaceae</taxon>
        <taxon>Candidatus Solincola</taxon>
    </lineage>
</organism>
<dbReference type="AlphaFoldDB" id="A0A1F2WS39"/>
<dbReference type="EMBL" id="MELK01000011">
    <property type="protein sequence ID" value="OFW59704.1"/>
    <property type="molecule type" value="Genomic_DNA"/>
</dbReference>
<evidence type="ECO:0000313" key="2">
    <source>
        <dbReference type="EMBL" id="OFW59704.1"/>
    </source>
</evidence>
<dbReference type="Pfam" id="PF03780">
    <property type="entry name" value="Asp23"/>
    <property type="match status" value="1"/>
</dbReference>
<evidence type="ECO:0000313" key="3">
    <source>
        <dbReference type="Proteomes" id="UP000177876"/>
    </source>
</evidence>
<dbReference type="Proteomes" id="UP000177876">
    <property type="component" value="Unassembled WGS sequence"/>
</dbReference>
<reference evidence="2 3" key="1">
    <citation type="journal article" date="2016" name="Nat. Commun.">
        <title>Thousands of microbial genomes shed light on interconnected biogeochemical processes in an aquifer system.</title>
        <authorList>
            <person name="Anantharaman K."/>
            <person name="Brown C.T."/>
            <person name="Hug L.A."/>
            <person name="Sharon I."/>
            <person name="Castelle C.J."/>
            <person name="Probst A.J."/>
            <person name="Thomas B.C."/>
            <person name="Singh A."/>
            <person name="Wilkins M.J."/>
            <person name="Karaoz U."/>
            <person name="Brodie E.L."/>
            <person name="Williams K.H."/>
            <person name="Hubbard S.S."/>
            <person name="Banfield J.F."/>
        </authorList>
    </citation>
    <scope>NUCLEOTIDE SEQUENCE [LARGE SCALE GENOMIC DNA]</scope>
</reference>
<evidence type="ECO:0008006" key="4">
    <source>
        <dbReference type="Google" id="ProtNLM"/>
    </source>
</evidence>
<comment type="similarity">
    <text evidence="1">Belongs to the asp23 family.</text>
</comment>
<accession>A0A1F2WS39</accession>
<dbReference type="STRING" id="1797197.A2Y75_04805"/>
<dbReference type="PANTHER" id="PTHR34297">
    <property type="entry name" value="HYPOTHETICAL CYTOSOLIC PROTEIN-RELATED"/>
    <property type="match status" value="1"/>
</dbReference>
<name>A0A1F2WS39_9ACTN</name>
<sequence>MLDAGSYKLKSGVLELIAGIALSCVDGVSGTGIRGDHPEDAKRRKHITKGIKAELNEGTVLVNLDVNMDYGRDFREVGRNVQREAKDAIEVMTDWPVEAVNVNVVGVNAL</sequence>
<gene>
    <name evidence="2" type="ORF">A2Y75_04805</name>
</gene>
<comment type="caution">
    <text evidence="2">The sequence shown here is derived from an EMBL/GenBank/DDBJ whole genome shotgun (WGS) entry which is preliminary data.</text>
</comment>
<protein>
    <recommendedName>
        <fullName evidence="4">Asp23/Gls24 family envelope stress response protein</fullName>
    </recommendedName>
</protein>
<evidence type="ECO:0000256" key="1">
    <source>
        <dbReference type="ARBA" id="ARBA00005721"/>
    </source>
</evidence>
<proteinExistence type="inferred from homology"/>
<dbReference type="InterPro" id="IPR005531">
    <property type="entry name" value="Asp23"/>
</dbReference>